<feature type="chain" id="PRO_5046482360" evidence="1">
    <location>
        <begin position="23"/>
        <end position="171"/>
    </location>
</feature>
<sequence>MKNIVFTFVLFLTFGLSTFAFNPEPTDCKEILAVNFENKNVKGFEAAKIDKRLHVLMIAKRLKTAAASTIYKGENQTVYLTLHTLQEIDGESVYSVKVNGKLIGEVVNTKIYNTQIKDYTVEKHTLNTKKILLKKGDVIQVEFTNATNGFVPEGSLTATARGRWKSLQICK</sequence>
<accession>A0ABX0UCU4</accession>
<dbReference type="Proteomes" id="UP000745859">
    <property type="component" value="Unassembled WGS sequence"/>
</dbReference>
<proteinExistence type="predicted"/>
<organism evidence="2 3">
    <name type="scientific">Wenyingzhuangia heitensis</name>
    <dbReference type="NCBI Taxonomy" id="1487859"/>
    <lineage>
        <taxon>Bacteria</taxon>
        <taxon>Pseudomonadati</taxon>
        <taxon>Bacteroidota</taxon>
        <taxon>Flavobacteriia</taxon>
        <taxon>Flavobacteriales</taxon>
        <taxon>Flavobacteriaceae</taxon>
        <taxon>Wenyingzhuangia</taxon>
    </lineage>
</organism>
<reference evidence="2 3" key="1">
    <citation type="submission" date="2020-03" db="EMBL/GenBank/DDBJ databases">
        <title>Genomic Encyclopedia of Type Strains, Phase IV (KMG-IV): sequencing the most valuable type-strain genomes for metagenomic binning, comparative biology and taxonomic classification.</title>
        <authorList>
            <person name="Goeker M."/>
        </authorList>
    </citation>
    <scope>NUCLEOTIDE SEQUENCE [LARGE SCALE GENOMIC DNA]</scope>
    <source>
        <strain evidence="2 3">DSM 101599</strain>
    </source>
</reference>
<keyword evidence="3" id="KW-1185">Reference proteome</keyword>
<dbReference type="EMBL" id="JAASQL010000004">
    <property type="protein sequence ID" value="NIJ46164.1"/>
    <property type="molecule type" value="Genomic_DNA"/>
</dbReference>
<comment type="caution">
    <text evidence="2">The sequence shown here is derived from an EMBL/GenBank/DDBJ whole genome shotgun (WGS) entry which is preliminary data.</text>
</comment>
<dbReference type="RefSeq" id="WP_167189670.1">
    <property type="nucleotide sequence ID" value="NZ_JAASQL010000004.1"/>
</dbReference>
<evidence type="ECO:0000313" key="3">
    <source>
        <dbReference type="Proteomes" id="UP000745859"/>
    </source>
</evidence>
<evidence type="ECO:0000313" key="2">
    <source>
        <dbReference type="EMBL" id="NIJ46164.1"/>
    </source>
</evidence>
<name>A0ABX0UCU4_9FLAO</name>
<keyword evidence="1" id="KW-0732">Signal</keyword>
<gene>
    <name evidence="2" type="ORF">FHR24_002642</name>
</gene>
<evidence type="ECO:0000256" key="1">
    <source>
        <dbReference type="SAM" id="SignalP"/>
    </source>
</evidence>
<protein>
    <submittedName>
        <fullName evidence="2">Uncharacterized protein</fullName>
    </submittedName>
</protein>
<feature type="signal peptide" evidence="1">
    <location>
        <begin position="1"/>
        <end position="22"/>
    </location>
</feature>